<protein>
    <recommendedName>
        <fullName evidence="3">HECT-type E3 ubiquitin transferase</fullName>
        <ecNumber evidence="3">2.3.2.26</ecNumber>
    </recommendedName>
</protein>
<evidence type="ECO:0000256" key="7">
    <source>
        <dbReference type="SAM" id="MobiDB-lite"/>
    </source>
</evidence>
<dbReference type="EC" id="2.3.2.26" evidence="3"/>
<evidence type="ECO:0000256" key="1">
    <source>
        <dbReference type="ARBA" id="ARBA00000885"/>
    </source>
</evidence>
<accession>A0ABN9X886</accession>
<keyword evidence="5 6" id="KW-0833">Ubl conjugation pathway</keyword>
<dbReference type="PANTHER" id="PTHR11254">
    <property type="entry name" value="HECT DOMAIN UBIQUITIN-PROTEIN LIGASE"/>
    <property type="match status" value="1"/>
</dbReference>
<comment type="caution">
    <text evidence="10">The sequence shown here is derived from an EMBL/GenBank/DDBJ whole genome shotgun (WGS) entry which is preliminary data.</text>
</comment>
<dbReference type="Proteomes" id="UP001189429">
    <property type="component" value="Unassembled WGS sequence"/>
</dbReference>
<feature type="domain" description="T-SNARE coiled-coil homology" evidence="8">
    <location>
        <begin position="150"/>
        <end position="212"/>
    </location>
</feature>
<dbReference type="Pfam" id="PF00632">
    <property type="entry name" value="HECT"/>
    <property type="match status" value="1"/>
</dbReference>
<dbReference type="Gene3D" id="3.30.2410.10">
    <property type="entry name" value="Hect, E3 ligase catalytic domain"/>
    <property type="match status" value="1"/>
</dbReference>
<evidence type="ECO:0000256" key="5">
    <source>
        <dbReference type="ARBA" id="ARBA00022786"/>
    </source>
</evidence>
<evidence type="ECO:0000256" key="4">
    <source>
        <dbReference type="ARBA" id="ARBA00022679"/>
    </source>
</evidence>
<comment type="catalytic activity">
    <reaction evidence="1">
        <text>S-ubiquitinyl-[E2 ubiquitin-conjugating enzyme]-L-cysteine + [acceptor protein]-L-lysine = [E2 ubiquitin-conjugating enzyme]-L-cysteine + N(6)-ubiquitinyl-[acceptor protein]-L-lysine.</text>
        <dbReference type="EC" id="2.3.2.26"/>
    </reaction>
</comment>
<sequence>MASPPAGGLALSSSYQPDLCAALGSPIFAPPGAGSQLIESIQQSAADIRMEAAALATASVCAGGKKRVSEAMRSAQASQEEARRILADMPASGGGSFSDARPEQGSVEKSLADASSAVTAASREYKAKQGLRAVAREVQDVSQAEVETHAELAEDYARDAVRVNTNVQQMNQVVSDLARITTSQGESVSNILSLIDSASESARDASREVVRHNERQQRTTKRMLQLVLLAVLLVVLIENRLLPQLLQFVTGSARVPVGGFRELVGFNGAKHPFTLARGSHLSPESLPMAHACICTLDLPPYKDYETCRAKMVQMLALGRGHFDDAAAHASFDDD</sequence>
<dbReference type="InterPro" id="IPR050409">
    <property type="entry name" value="E3_ubiq-protein_ligase"/>
</dbReference>
<evidence type="ECO:0000256" key="3">
    <source>
        <dbReference type="ARBA" id="ARBA00012485"/>
    </source>
</evidence>
<dbReference type="InterPro" id="IPR000569">
    <property type="entry name" value="HECT_dom"/>
</dbReference>
<name>A0ABN9X886_9DINO</name>
<dbReference type="InterPro" id="IPR000727">
    <property type="entry name" value="T_SNARE_dom"/>
</dbReference>
<evidence type="ECO:0000259" key="8">
    <source>
        <dbReference type="PROSITE" id="PS50192"/>
    </source>
</evidence>
<evidence type="ECO:0000256" key="6">
    <source>
        <dbReference type="PROSITE-ProRule" id="PRU00104"/>
    </source>
</evidence>
<proteinExistence type="predicted"/>
<dbReference type="InterPro" id="IPR035983">
    <property type="entry name" value="Hect_E3_ubiquitin_ligase"/>
</dbReference>
<gene>
    <name evidence="10" type="ORF">PCOR1329_LOCUS73178</name>
</gene>
<comment type="pathway">
    <text evidence="2">Protein modification; protein ubiquitination.</text>
</comment>
<evidence type="ECO:0000313" key="10">
    <source>
        <dbReference type="EMBL" id="CAK0893999.1"/>
    </source>
</evidence>
<dbReference type="PROSITE" id="PS50192">
    <property type="entry name" value="T_SNARE"/>
    <property type="match status" value="1"/>
</dbReference>
<reference evidence="10" key="1">
    <citation type="submission" date="2023-10" db="EMBL/GenBank/DDBJ databases">
        <authorList>
            <person name="Chen Y."/>
            <person name="Shah S."/>
            <person name="Dougan E. K."/>
            <person name="Thang M."/>
            <person name="Chan C."/>
        </authorList>
    </citation>
    <scope>NUCLEOTIDE SEQUENCE [LARGE SCALE GENOMIC DNA]</scope>
</reference>
<dbReference type="PANTHER" id="PTHR11254:SF440">
    <property type="entry name" value="E3 UBIQUITIN-PROTEIN LIGASE NEDD-4"/>
    <property type="match status" value="1"/>
</dbReference>
<feature type="domain" description="HECT" evidence="9">
    <location>
        <begin position="245"/>
        <end position="325"/>
    </location>
</feature>
<feature type="region of interest" description="Disordered" evidence="7">
    <location>
        <begin position="89"/>
        <end position="112"/>
    </location>
</feature>
<dbReference type="EMBL" id="CAUYUJ010019837">
    <property type="protein sequence ID" value="CAK0893999.1"/>
    <property type="molecule type" value="Genomic_DNA"/>
</dbReference>
<dbReference type="SUPFAM" id="SSF56204">
    <property type="entry name" value="Hect, E3 ligase catalytic domain"/>
    <property type="match status" value="1"/>
</dbReference>
<feature type="active site" description="Glycyl thioester intermediate" evidence="6">
    <location>
        <position position="292"/>
    </location>
</feature>
<organism evidence="10 11">
    <name type="scientific">Prorocentrum cordatum</name>
    <dbReference type="NCBI Taxonomy" id="2364126"/>
    <lineage>
        <taxon>Eukaryota</taxon>
        <taxon>Sar</taxon>
        <taxon>Alveolata</taxon>
        <taxon>Dinophyceae</taxon>
        <taxon>Prorocentrales</taxon>
        <taxon>Prorocentraceae</taxon>
        <taxon>Prorocentrum</taxon>
    </lineage>
</organism>
<evidence type="ECO:0000256" key="2">
    <source>
        <dbReference type="ARBA" id="ARBA00004906"/>
    </source>
</evidence>
<dbReference type="PROSITE" id="PS50237">
    <property type="entry name" value="HECT"/>
    <property type="match status" value="1"/>
</dbReference>
<keyword evidence="11" id="KW-1185">Reference proteome</keyword>
<keyword evidence="4" id="KW-0808">Transferase</keyword>
<evidence type="ECO:0000313" key="11">
    <source>
        <dbReference type="Proteomes" id="UP001189429"/>
    </source>
</evidence>
<evidence type="ECO:0000259" key="9">
    <source>
        <dbReference type="PROSITE" id="PS50237"/>
    </source>
</evidence>
<dbReference type="Gene3D" id="1.20.5.110">
    <property type="match status" value="1"/>
</dbReference>